<protein>
    <submittedName>
        <fullName evidence="1">Uncharacterized protein</fullName>
    </submittedName>
</protein>
<dbReference type="AlphaFoldDB" id="A0A3S4ZZY9"/>
<organism evidence="1 2">
    <name type="scientific">Bartonella vinsonii</name>
    <name type="common">Rochalimaea vinsonii</name>
    <dbReference type="NCBI Taxonomy" id="33047"/>
    <lineage>
        <taxon>Bacteria</taxon>
        <taxon>Pseudomonadati</taxon>
        <taxon>Pseudomonadota</taxon>
        <taxon>Alphaproteobacteria</taxon>
        <taxon>Hyphomicrobiales</taxon>
        <taxon>Bartonellaceae</taxon>
        <taxon>Bartonella</taxon>
    </lineage>
</organism>
<dbReference type="EMBL" id="LR134529">
    <property type="protein sequence ID" value="VEJ45215.1"/>
    <property type="molecule type" value="Genomic_DNA"/>
</dbReference>
<evidence type="ECO:0000313" key="1">
    <source>
        <dbReference type="EMBL" id="VEJ45215.1"/>
    </source>
</evidence>
<reference evidence="1 2" key="1">
    <citation type="submission" date="2018-12" db="EMBL/GenBank/DDBJ databases">
        <authorList>
            <consortium name="Pathogen Informatics"/>
        </authorList>
    </citation>
    <scope>NUCLEOTIDE SEQUENCE [LARGE SCALE GENOMIC DNA]</scope>
    <source>
        <strain evidence="1 2">NCTC12905</strain>
    </source>
</reference>
<dbReference type="Proteomes" id="UP000274201">
    <property type="component" value="Chromosome"/>
</dbReference>
<gene>
    <name evidence="1" type="ORF">NCTC12905_00863</name>
</gene>
<name>A0A3S4ZZY9_BARVI</name>
<proteinExistence type="predicted"/>
<evidence type="ECO:0000313" key="2">
    <source>
        <dbReference type="Proteomes" id="UP000274201"/>
    </source>
</evidence>
<accession>A0A3S4ZZY9</accession>
<sequence>MPILPGSLRVTIFGNDGISRLAKRYGFFREAKEKETFYYWTGRKTEHIFDPAFGLKPLSDPRLIGFHIHKKTKTTQRPQEGSFYHWAESHIPDEHDLF</sequence>